<evidence type="ECO:0000256" key="11">
    <source>
        <dbReference type="ARBA" id="ARBA00023280"/>
    </source>
</evidence>
<dbReference type="RefSeq" id="YP_009010696.1">
    <property type="nucleotide sequence ID" value="NC_023613.1"/>
</dbReference>
<dbReference type="GO" id="GO:0080090">
    <property type="term" value="P:regulation of primary metabolic process"/>
    <property type="evidence" value="ECO:0007669"/>
    <property type="project" value="UniProtKB-ARBA"/>
</dbReference>
<evidence type="ECO:0000256" key="4">
    <source>
        <dbReference type="ARBA" id="ARBA00019072"/>
    </source>
</evidence>
<accession>W8W243</accession>
<dbReference type="GO" id="GO:0039502">
    <property type="term" value="P:symbiont-mediated suppression of host type I interferon-mediated signaling pathway"/>
    <property type="evidence" value="ECO:0007669"/>
    <property type="project" value="UniProtKB-KW"/>
</dbReference>
<dbReference type="InterPro" id="IPR019523">
    <property type="entry name" value="Prot_Pase1_reg-su15A/B_C"/>
</dbReference>
<evidence type="ECO:0000256" key="2">
    <source>
        <dbReference type="ARBA" id="ARBA00007512"/>
    </source>
</evidence>
<keyword evidence="15" id="KW-1185">Reference proteome</keyword>
<proteinExistence type="inferred from homology"/>
<keyword evidence="9" id="KW-1126">Modulation of host PP1 activity by virus</keyword>
<dbReference type="KEGG" id="vg:18501535"/>
<comment type="subunit">
    <text evidence="3">Interacts (via C-terminus) with host PPP1CB.</text>
</comment>
<evidence type="ECO:0000259" key="13">
    <source>
        <dbReference type="Pfam" id="PF10488"/>
    </source>
</evidence>
<evidence type="ECO:0000256" key="7">
    <source>
        <dbReference type="ARBA" id="ARBA00022830"/>
    </source>
</evidence>
<feature type="domain" description="Protein phosphatase 1 regulatory subunit 15A/B C-terminal" evidence="13">
    <location>
        <begin position="34"/>
        <end position="93"/>
    </location>
</feature>
<dbReference type="GO" id="GO:0060255">
    <property type="term" value="P:regulation of macromolecule metabolic process"/>
    <property type="evidence" value="ECO:0007669"/>
    <property type="project" value="UniProtKB-ARBA"/>
</dbReference>
<keyword evidence="10" id="KW-0922">Interferon antiviral system evasion</keyword>
<keyword evidence="8" id="KW-0426">Late protein</keyword>
<comment type="function">
    <text evidence="1">Interacts with the host phosphatase PP1 catalytic subunit (PPP1CB) and recruits it to dephosphorylate EIF2S1/eIF2alpha and therefore restores the host translation that has been shut-down by the host. Also inhibits the EIF2S1/eIF2alpha-ATF4-DDIT3/CHOP pathway.</text>
</comment>
<keyword evidence="11" id="KW-0899">Viral immunoevasion</keyword>
<evidence type="ECO:0000313" key="15">
    <source>
        <dbReference type="Proteomes" id="UP000097612"/>
    </source>
</evidence>
<dbReference type="InterPro" id="IPR051254">
    <property type="entry name" value="PPP1R15"/>
</dbReference>
<keyword evidence="6" id="KW-1090">Inhibition of host innate immune response by virus</keyword>
<dbReference type="GO" id="GO:0039606">
    <property type="term" value="P:symbiont-mediated suppression of host translation initiation"/>
    <property type="evidence" value="ECO:0007669"/>
    <property type="project" value="UniProtKB-KW"/>
</dbReference>
<protein>
    <recommendedName>
        <fullName evidence="4">Protein DP71L</fullName>
    </recommendedName>
    <alternativeName>
        <fullName evidence="12">MyD116 homolog</fullName>
    </alternativeName>
</protein>
<evidence type="ECO:0000256" key="10">
    <source>
        <dbReference type="ARBA" id="ARBA00023258"/>
    </source>
</evidence>
<dbReference type="EMBL" id="HF920635">
    <property type="protein sequence ID" value="CCV02181.1"/>
    <property type="molecule type" value="Genomic_DNA"/>
</dbReference>
<evidence type="ECO:0000256" key="12">
    <source>
        <dbReference type="ARBA" id="ARBA00031298"/>
    </source>
</evidence>
<evidence type="ECO:0000256" key="3">
    <source>
        <dbReference type="ARBA" id="ARBA00011204"/>
    </source>
</evidence>
<evidence type="ECO:0000313" key="14">
    <source>
        <dbReference type="EMBL" id="CCV02181.1"/>
    </source>
</evidence>
<evidence type="ECO:0000256" key="6">
    <source>
        <dbReference type="ARBA" id="ARBA00022632"/>
    </source>
</evidence>
<name>W8W243_9VIRU</name>
<sequence length="124" mass="14132">MCTTAVQQGKYVVETTTQIIRVGVAVPVVNKCFRKVTFALRPMIIIIEDDEDRKGPWEILAVDRDRFNRRILNVESQIGWCFGEKHRENIFNQRINPFGPMGPKGDPFKVPIDQGGFAPWDIGS</sequence>
<gene>
    <name evidence="14" type="primary">163R</name>
    <name evidence="14" type="ORF">IIV25_163R</name>
</gene>
<dbReference type="GO" id="GO:0034976">
    <property type="term" value="P:response to endoplasmic reticulum stress"/>
    <property type="evidence" value="ECO:0007669"/>
    <property type="project" value="TreeGrafter"/>
</dbReference>
<dbReference type="Pfam" id="PF10488">
    <property type="entry name" value="PP1c_bdg"/>
    <property type="match status" value="1"/>
</dbReference>
<evidence type="ECO:0000256" key="1">
    <source>
        <dbReference type="ARBA" id="ARBA00003756"/>
    </source>
</evidence>
<dbReference type="GO" id="GO:0052170">
    <property type="term" value="P:symbiont-mediated suppression of host innate immune response"/>
    <property type="evidence" value="ECO:0007669"/>
    <property type="project" value="UniProtKB-KW"/>
</dbReference>
<dbReference type="PANTHER" id="PTHR16489:SF12">
    <property type="entry name" value="GH11727P"/>
    <property type="match status" value="1"/>
</dbReference>
<keyword evidence="7" id="KW-1114">Inhibition of host interferon signaling pathway by virus</keyword>
<dbReference type="OrthoDB" id="28422at10239"/>
<evidence type="ECO:0000256" key="5">
    <source>
        <dbReference type="ARBA" id="ARBA00022581"/>
    </source>
</evidence>
<organism evidence="14 15">
    <name type="scientific">Invertebrate iridovirus 25</name>
    <dbReference type="NCBI Taxonomy" id="1301280"/>
    <lineage>
        <taxon>Viruses</taxon>
        <taxon>Varidnaviria</taxon>
        <taxon>Bamfordvirae</taxon>
        <taxon>Nucleocytoviricota</taxon>
        <taxon>Megaviricetes</taxon>
        <taxon>Pimascovirales</taxon>
        <taxon>Pimascovirales incertae sedis</taxon>
        <taxon>Iridoviridae</taxon>
        <taxon>Betairidovirinae</taxon>
        <taxon>Chloriridovirus</taxon>
        <taxon>Chloriridovirus simulium2</taxon>
    </lineage>
</organism>
<dbReference type="PANTHER" id="PTHR16489">
    <property type="entry name" value="GH11727P"/>
    <property type="match status" value="1"/>
</dbReference>
<reference evidence="14 15" key="1">
    <citation type="journal article" date="2013" name="Arch. Virol.">
        <title>Complete genome sequence of invertebrate iridovirus IIV-25 isolated from a blackfly larva.</title>
        <authorList>
            <person name="Piegu B."/>
            <person name="Guizard S."/>
            <person name="Spears T."/>
            <person name="Cruaud C."/>
            <person name="Couloux A."/>
            <person name="Bideshi D.K."/>
            <person name="Federici B.A."/>
            <person name="Bigot Y."/>
        </authorList>
    </citation>
    <scope>NUCLEOTIDE SEQUENCE [LARGE SCALE GENOMIC DNA]</scope>
</reference>
<evidence type="ECO:0000256" key="8">
    <source>
        <dbReference type="ARBA" id="ARBA00022921"/>
    </source>
</evidence>
<keyword evidence="5" id="KW-0945">Host-virus interaction</keyword>
<dbReference type="Proteomes" id="UP000097612">
    <property type="component" value="Segment"/>
</dbReference>
<dbReference type="GeneID" id="18501535"/>
<comment type="similarity">
    <text evidence="2">Belongs to the asfivirus DP71L family.</text>
</comment>
<evidence type="ECO:0000256" key="9">
    <source>
        <dbReference type="ARBA" id="ARBA00023107"/>
    </source>
</evidence>
<dbReference type="GO" id="GO:0004865">
    <property type="term" value="F:protein serine/threonine phosphatase inhibitor activity"/>
    <property type="evidence" value="ECO:0007669"/>
    <property type="project" value="UniProtKB-KW"/>
</dbReference>